<dbReference type="VEuPathDB" id="AmoebaDB:ACA1_391520"/>
<dbReference type="Pfam" id="PF03357">
    <property type="entry name" value="Snf7"/>
    <property type="match status" value="1"/>
</dbReference>
<accession>L8GRL2</accession>
<dbReference type="STRING" id="1257118.L8GRL2"/>
<keyword evidence="3" id="KW-1185">Reference proteome</keyword>
<dbReference type="GeneID" id="14915337"/>
<dbReference type="OrthoDB" id="10250120at2759"/>
<sequence>MNFWSERVLPSAMRHTNSLSFTIDQLKSSLKCDGYFPAGLDSIVAEMNRKGMVVAEGQVAAQTAGWGSWLWGNLVARPISWGWSQVVAPAEAEPATVDPKARLVLLPLLKAKADEVLSKHADGVFAADHLVTQRQLLDTTGLNAQDLQILLTYMHANGKAALFETARGEKVAVKLAKAGESKVELNEADKGILQLKETLGSLEKQEGQLSKDIDGCRVKATNWLKKKNKPKAMMELKRKQRLQSVLDKRLSFIENIHQILHTIEQTQTDKEMIDQFKLGVDTLKRVREESGVTVEAVDQVMDDLQDALLDQREIDDAISSGQEQLSSVDEAELEEELAQLVATALPLPAAAVPVAAAAATPVRQQQPEAQQQPRQTEDAEVASLAALLAGMPSVQHLPDPANVKEAKEHDEDDSLPDLDSLQFAG</sequence>
<feature type="region of interest" description="Disordered" evidence="1">
    <location>
        <begin position="362"/>
        <end position="425"/>
    </location>
</feature>
<dbReference type="OMA" id="LQLQFMR"/>
<dbReference type="PANTHER" id="PTHR22761:SF96">
    <property type="entry name" value="BCDNA.GH08385"/>
    <property type="match status" value="1"/>
</dbReference>
<dbReference type="GO" id="GO:0005771">
    <property type="term" value="C:multivesicular body"/>
    <property type="evidence" value="ECO:0007669"/>
    <property type="project" value="TreeGrafter"/>
</dbReference>
<feature type="compositionally biased region" description="Low complexity" evidence="1">
    <location>
        <begin position="362"/>
        <end position="374"/>
    </location>
</feature>
<dbReference type="GO" id="GO:0006900">
    <property type="term" value="P:vesicle budding from membrane"/>
    <property type="evidence" value="ECO:0007669"/>
    <property type="project" value="TreeGrafter"/>
</dbReference>
<dbReference type="PANTHER" id="PTHR22761">
    <property type="entry name" value="CHARGED MULTIVESICULAR BODY PROTEIN"/>
    <property type="match status" value="1"/>
</dbReference>
<dbReference type="GO" id="GO:0032511">
    <property type="term" value="P:late endosome to vacuole transport via multivesicular body sorting pathway"/>
    <property type="evidence" value="ECO:0007669"/>
    <property type="project" value="TreeGrafter"/>
</dbReference>
<dbReference type="InterPro" id="IPR005024">
    <property type="entry name" value="Snf7_fam"/>
</dbReference>
<dbReference type="GO" id="GO:0009898">
    <property type="term" value="C:cytoplasmic side of plasma membrane"/>
    <property type="evidence" value="ECO:0007669"/>
    <property type="project" value="TreeGrafter"/>
</dbReference>
<evidence type="ECO:0000256" key="1">
    <source>
        <dbReference type="SAM" id="MobiDB-lite"/>
    </source>
</evidence>
<dbReference type="AlphaFoldDB" id="L8GRL2"/>
<evidence type="ECO:0000313" key="2">
    <source>
        <dbReference type="EMBL" id="ELR14781.1"/>
    </source>
</evidence>
<dbReference type="KEGG" id="acan:ACA1_391520"/>
<dbReference type="GO" id="GO:0000815">
    <property type="term" value="C:ESCRT III complex"/>
    <property type="evidence" value="ECO:0007669"/>
    <property type="project" value="TreeGrafter"/>
</dbReference>
<protein>
    <submittedName>
        <fullName evidence="2">SNF7 family protein</fullName>
    </submittedName>
</protein>
<reference evidence="2 3" key="1">
    <citation type="journal article" date="2013" name="Genome Biol.">
        <title>Genome of Acanthamoeba castellanii highlights extensive lateral gene transfer and early evolution of tyrosine kinase signaling.</title>
        <authorList>
            <person name="Clarke M."/>
            <person name="Lohan A.J."/>
            <person name="Liu B."/>
            <person name="Lagkouvardos I."/>
            <person name="Roy S."/>
            <person name="Zafar N."/>
            <person name="Bertelli C."/>
            <person name="Schilde C."/>
            <person name="Kianianmomeni A."/>
            <person name="Burglin T.R."/>
            <person name="Frech C."/>
            <person name="Turcotte B."/>
            <person name="Kopec K.O."/>
            <person name="Synnott J.M."/>
            <person name="Choo C."/>
            <person name="Paponov I."/>
            <person name="Finkler A."/>
            <person name="Soon Heng Tan C."/>
            <person name="Hutchins A.P."/>
            <person name="Weinmeier T."/>
            <person name="Rattei T."/>
            <person name="Chu J.S."/>
            <person name="Gimenez G."/>
            <person name="Irimia M."/>
            <person name="Rigden D.J."/>
            <person name="Fitzpatrick D.A."/>
            <person name="Lorenzo-Morales J."/>
            <person name="Bateman A."/>
            <person name="Chiu C.H."/>
            <person name="Tang P."/>
            <person name="Hegemann P."/>
            <person name="Fromm H."/>
            <person name="Raoult D."/>
            <person name="Greub G."/>
            <person name="Miranda-Saavedra D."/>
            <person name="Chen N."/>
            <person name="Nash P."/>
            <person name="Ginger M.L."/>
            <person name="Horn M."/>
            <person name="Schaap P."/>
            <person name="Caler L."/>
            <person name="Loftus B."/>
        </authorList>
    </citation>
    <scope>NUCLEOTIDE SEQUENCE [LARGE SCALE GENOMIC DNA]</scope>
    <source>
        <strain evidence="2 3">Neff</strain>
    </source>
</reference>
<gene>
    <name evidence="2" type="ORF">ACA1_391520</name>
</gene>
<name>L8GRL2_ACACF</name>
<dbReference type="Gene3D" id="1.10.287.1060">
    <property type="entry name" value="ESAT-6-like"/>
    <property type="match status" value="1"/>
</dbReference>
<evidence type="ECO:0000313" key="3">
    <source>
        <dbReference type="Proteomes" id="UP000011083"/>
    </source>
</evidence>
<dbReference type="Proteomes" id="UP000011083">
    <property type="component" value="Unassembled WGS sequence"/>
</dbReference>
<organism evidence="2 3">
    <name type="scientific">Acanthamoeba castellanii (strain ATCC 30010 / Neff)</name>
    <dbReference type="NCBI Taxonomy" id="1257118"/>
    <lineage>
        <taxon>Eukaryota</taxon>
        <taxon>Amoebozoa</taxon>
        <taxon>Discosea</taxon>
        <taxon>Longamoebia</taxon>
        <taxon>Centramoebida</taxon>
        <taxon>Acanthamoebidae</taxon>
        <taxon>Acanthamoeba</taxon>
    </lineage>
</organism>
<dbReference type="Pfam" id="PF25880">
    <property type="entry name" value="WHD_CHMP7_1st"/>
    <property type="match status" value="1"/>
</dbReference>
<dbReference type="Gene3D" id="6.10.250.1710">
    <property type="match status" value="1"/>
</dbReference>
<dbReference type="EMBL" id="KB008044">
    <property type="protein sequence ID" value="ELR14781.1"/>
    <property type="molecule type" value="Genomic_DNA"/>
</dbReference>
<proteinExistence type="predicted"/>
<dbReference type="RefSeq" id="XP_004336794.1">
    <property type="nucleotide sequence ID" value="XM_004336746.1"/>
</dbReference>